<dbReference type="RefSeq" id="XP_020896949.1">
    <property type="nucleotide sequence ID" value="XM_021041290.2"/>
</dbReference>
<dbReference type="InterPro" id="IPR050525">
    <property type="entry name" value="ECM_Assembly_Org"/>
</dbReference>
<reference evidence="2" key="1">
    <citation type="submission" date="2022-11" db="UniProtKB">
        <authorList>
            <consortium name="EnsemblMetazoa"/>
        </authorList>
    </citation>
    <scope>IDENTIFICATION</scope>
</reference>
<dbReference type="GeneID" id="110235793"/>
<dbReference type="SUPFAM" id="SSF53300">
    <property type="entry name" value="vWA-like"/>
    <property type="match status" value="1"/>
</dbReference>
<dbReference type="KEGG" id="epa:110235793"/>
<protein>
    <recommendedName>
        <fullName evidence="1">VWFA domain-containing protein</fullName>
    </recommendedName>
</protein>
<evidence type="ECO:0000259" key="1">
    <source>
        <dbReference type="PROSITE" id="PS50234"/>
    </source>
</evidence>
<proteinExistence type="predicted"/>
<dbReference type="InterPro" id="IPR002035">
    <property type="entry name" value="VWF_A"/>
</dbReference>
<dbReference type="Gene3D" id="3.40.50.410">
    <property type="entry name" value="von Willebrand factor, type A domain"/>
    <property type="match status" value="1"/>
</dbReference>
<sequence length="390" mass="43286">MATMYYKVRLKHFIARNQSGSDLNGLKMIGYALSVVVACALVAPQVLCYDFTNKGTCGLKPWIKRGCRIALDHSLTLQFDIREQEKNNIDWNNLHPWLTNFACKCRQKALDSKHTFFGLGDYGLCYSGTGLNEYIEKHPLAPEGSCIGVLKHNHTVVNEKTGEVCLAGYSRLYLYQIVTGAENPMSTEGNNEGEQVVDKICTSKSDIIIAVDASASLDTEFPKVKFFLKKLISRFEVGKGTDKSRLSILSFADKANLLMSWADSQVLTKSQINTLVDKMPFAGGGTATYDAIKMAVNDIIKPFRRTGVTPTVFLITDGECFRGDFMLPGPIKLLRETKARVIAIGVGDANKYELKDITGDERLVLFYKNFQNILDMAATILNKLVVEACV</sequence>
<accession>A0A913X0W5</accession>
<evidence type="ECO:0000313" key="3">
    <source>
        <dbReference type="Proteomes" id="UP000887567"/>
    </source>
</evidence>
<dbReference type="Pfam" id="PF00092">
    <property type="entry name" value="VWA"/>
    <property type="match status" value="1"/>
</dbReference>
<keyword evidence="3" id="KW-1185">Reference proteome</keyword>
<dbReference type="SMART" id="SM00327">
    <property type="entry name" value="VWA"/>
    <property type="match status" value="1"/>
</dbReference>
<dbReference type="EnsemblMetazoa" id="XM_021041290.2">
    <property type="protein sequence ID" value="XP_020896949.1"/>
    <property type="gene ID" value="LOC110235793"/>
</dbReference>
<dbReference type="Proteomes" id="UP000887567">
    <property type="component" value="Unplaced"/>
</dbReference>
<dbReference type="PANTHER" id="PTHR24020:SF20">
    <property type="entry name" value="PH DOMAIN-CONTAINING PROTEIN"/>
    <property type="match status" value="1"/>
</dbReference>
<organism evidence="2 3">
    <name type="scientific">Exaiptasia diaphana</name>
    <name type="common">Tropical sea anemone</name>
    <name type="synonym">Aiptasia pulchella</name>
    <dbReference type="NCBI Taxonomy" id="2652724"/>
    <lineage>
        <taxon>Eukaryota</taxon>
        <taxon>Metazoa</taxon>
        <taxon>Cnidaria</taxon>
        <taxon>Anthozoa</taxon>
        <taxon>Hexacorallia</taxon>
        <taxon>Actiniaria</taxon>
        <taxon>Aiptasiidae</taxon>
        <taxon>Exaiptasia</taxon>
    </lineage>
</organism>
<dbReference type="InterPro" id="IPR036465">
    <property type="entry name" value="vWFA_dom_sf"/>
</dbReference>
<dbReference type="PROSITE" id="PS50234">
    <property type="entry name" value="VWFA"/>
    <property type="match status" value="1"/>
</dbReference>
<dbReference type="PANTHER" id="PTHR24020">
    <property type="entry name" value="COLLAGEN ALPHA"/>
    <property type="match status" value="1"/>
</dbReference>
<dbReference type="OrthoDB" id="5977106at2759"/>
<dbReference type="AlphaFoldDB" id="A0A913X0W5"/>
<name>A0A913X0W5_EXADI</name>
<dbReference type="CDD" id="cd01450">
    <property type="entry name" value="vWFA_subfamily_ECM"/>
    <property type="match status" value="1"/>
</dbReference>
<feature type="domain" description="VWFA" evidence="1">
    <location>
        <begin position="206"/>
        <end position="384"/>
    </location>
</feature>
<evidence type="ECO:0000313" key="2">
    <source>
        <dbReference type="EnsemblMetazoa" id="XP_020896949.1"/>
    </source>
</evidence>